<dbReference type="Gene3D" id="3.10.110.10">
    <property type="entry name" value="Ubiquitin Conjugating Enzyme"/>
    <property type="match status" value="1"/>
</dbReference>
<evidence type="ECO:0000259" key="2">
    <source>
        <dbReference type="PROSITE" id="PS50127"/>
    </source>
</evidence>
<feature type="region of interest" description="Disordered" evidence="1">
    <location>
        <begin position="93"/>
        <end position="127"/>
    </location>
</feature>
<keyword evidence="4" id="KW-1185">Reference proteome</keyword>
<feature type="compositionally biased region" description="Basic and acidic residues" evidence="1">
    <location>
        <begin position="116"/>
        <end position="127"/>
    </location>
</feature>
<dbReference type="AlphaFoldDB" id="A0ABD1A227"/>
<organism evidence="3 4">
    <name type="scientific">Cardamine amara subsp. amara</name>
    <dbReference type="NCBI Taxonomy" id="228776"/>
    <lineage>
        <taxon>Eukaryota</taxon>
        <taxon>Viridiplantae</taxon>
        <taxon>Streptophyta</taxon>
        <taxon>Embryophyta</taxon>
        <taxon>Tracheophyta</taxon>
        <taxon>Spermatophyta</taxon>
        <taxon>Magnoliopsida</taxon>
        <taxon>eudicotyledons</taxon>
        <taxon>Gunneridae</taxon>
        <taxon>Pentapetalae</taxon>
        <taxon>rosids</taxon>
        <taxon>malvids</taxon>
        <taxon>Brassicales</taxon>
        <taxon>Brassicaceae</taxon>
        <taxon>Cardamineae</taxon>
        <taxon>Cardamine</taxon>
    </lineage>
</organism>
<name>A0ABD1A227_CARAN</name>
<proteinExistence type="predicted"/>
<comment type="caution">
    <text evidence="3">The sequence shown here is derived from an EMBL/GenBank/DDBJ whole genome shotgun (WGS) entry which is preliminary data.</text>
</comment>
<gene>
    <name evidence="3" type="ORF">V5N11_031924</name>
</gene>
<dbReference type="InterPro" id="IPR016135">
    <property type="entry name" value="UBQ-conjugating_enzyme/RWD"/>
</dbReference>
<dbReference type="EMBL" id="JBANAX010000773">
    <property type="protein sequence ID" value="KAL1193795.1"/>
    <property type="molecule type" value="Genomic_DNA"/>
</dbReference>
<dbReference type="Pfam" id="PF00179">
    <property type="entry name" value="UQ_con"/>
    <property type="match status" value="1"/>
</dbReference>
<feature type="domain" description="UBC core" evidence="2">
    <location>
        <begin position="58"/>
        <end position="127"/>
    </location>
</feature>
<accession>A0ABD1A227</accession>
<evidence type="ECO:0000313" key="4">
    <source>
        <dbReference type="Proteomes" id="UP001558713"/>
    </source>
</evidence>
<sequence length="127" mass="13908">MSGGAANRIRSFETDSPIKQNERVFALSTLLFFSRFSSVVSGQERSLLTFVVFVSDTMASNRIARDLLNFQKDPPANCSAGPVGENMSHWQATIMGPTDSPFGGGVLHMTNPQATKGEESDKHQKRE</sequence>
<dbReference type="Proteomes" id="UP001558713">
    <property type="component" value="Unassembled WGS sequence"/>
</dbReference>
<reference evidence="3 4" key="1">
    <citation type="submission" date="2024-04" db="EMBL/GenBank/DDBJ databases">
        <title>Genome assembly C_amara_ONT_v2.</title>
        <authorList>
            <person name="Yant L."/>
            <person name="Moore C."/>
            <person name="Slenker M."/>
        </authorList>
    </citation>
    <scope>NUCLEOTIDE SEQUENCE [LARGE SCALE GENOMIC DNA]</scope>
    <source>
        <tissue evidence="3">Leaf</tissue>
    </source>
</reference>
<dbReference type="SUPFAM" id="SSF54495">
    <property type="entry name" value="UBC-like"/>
    <property type="match status" value="1"/>
</dbReference>
<evidence type="ECO:0000256" key="1">
    <source>
        <dbReference type="SAM" id="MobiDB-lite"/>
    </source>
</evidence>
<dbReference type="InterPro" id="IPR000608">
    <property type="entry name" value="UBC"/>
</dbReference>
<protein>
    <submittedName>
        <fullName evidence="3">Ubiquitin-conjugating enzyme E2 5A</fullName>
    </submittedName>
</protein>
<dbReference type="PROSITE" id="PS50127">
    <property type="entry name" value="UBC_2"/>
    <property type="match status" value="1"/>
</dbReference>
<evidence type="ECO:0000313" key="3">
    <source>
        <dbReference type="EMBL" id="KAL1193795.1"/>
    </source>
</evidence>